<dbReference type="AlphaFoldDB" id="A0A8S1UIR7"/>
<proteinExistence type="predicted"/>
<accession>A0A8S1UIR7</accession>
<dbReference type="Proteomes" id="UP000683925">
    <property type="component" value="Unassembled WGS sequence"/>
</dbReference>
<gene>
    <name evidence="1" type="ORF">POCTA_138.1.T0420004</name>
</gene>
<dbReference type="OrthoDB" id="10535215at2759"/>
<protein>
    <submittedName>
        <fullName evidence="1">Uncharacterized protein</fullName>
    </submittedName>
</protein>
<sequence>MPKYQFRIQGLQSQLCNQKSTSPQQANYEDSLAAECLIRTQMEKGDMEDPILRYLFIRNQDLNTVRWRLVFSSRECLRVGQRRRTWDERPFKDEDIGMSY</sequence>
<reference evidence="1" key="1">
    <citation type="submission" date="2021-01" db="EMBL/GenBank/DDBJ databases">
        <authorList>
            <consortium name="Genoscope - CEA"/>
            <person name="William W."/>
        </authorList>
    </citation>
    <scope>NUCLEOTIDE SEQUENCE</scope>
</reference>
<comment type="caution">
    <text evidence="1">The sequence shown here is derived from an EMBL/GenBank/DDBJ whole genome shotgun (WGS) entry which is preliminary data.</text>
</comment>
<name>A0A8S1UIR7_PAROT</name>
<dbReference type="EMBL" id="CAJJDP010000042">
    <property type="protein sequence ID" value="CAD8162576.1"/>
    <property type="molecule type" value="Genomic_DNA"/>
</dbReference>
<evidence type="ECO:0000313" key="1">
    <source>
        <dbReference type="EMBL" id="CAD8162576.1"/>
    </source>
</evidence>
<keyword evidence="2" id="KW-1185">Reference proteome</keyword>
<evidence type="ECO:0000313" key="2">
    <source>
        <dbReference type="Proteomes" id="UP000683925"/>
    </source>
</evidence>
<organism evidence="1 2">
    <name type="scientific">Paramecium octaurelia</name>
    <dbReference type="NCBI Taxonomy" id="43137"/>
    <lineage>
        <taxon>Eukaryota</taxon>
        <taxon>Sar</taxon>
        <taxon>Alveolata</taxon>
        <taxon>Ciliophora</taxon>
        <taxon>Intramacronucleata</taxon>
        <taxon>Oligohymenophorea</taxon>
        <taxon>Peniculida</taxon>
        <taxon>Parameciidae</taxon>
        <taxon>Paramecium</taxon>
    </lineage>
</organism>